<comment type="similarity">
    <text evidence="1">Belongs to the bacterial solute-binding protein 9 family.</text>
</comment>
<keyword evidence="7" id="KW-1185">Reference proteome</keyword>
<gene>
    <name evidence="6" type="ORF">SAMN05216285_1206</name>
</gene>
<dbReference type="STRING" id="1202768.SAMN05216285_1206"/>
<evidence type="ECO:0000313" key="6">
    <source>
        <dbReference type="EMBL" id="SEV94501.1"/>
    </source>
</evidence>
<dbReference type="PROSITE" id="PS51318">
    <property type="entry name" value="TAT"/>
    <property type="match status" value="1"/>
</dbReference>
<keyword evidence="2" id="KW-0813">Transport</keyword>
<dbReference type="PANTHER" id="PTHR42953">
    <property type="entry name" value="HIGH-AFFINITY ZINC UPTAKE SYSTEM PROTEIN ZNUA-RELATED"/>
    <property type="match status" value="1"/>
</dbReference>
<dbReference type="OrthoDB" id="50488at2157"/>
<dbReference type="AlphaFoldDB" id="A0A1I0N124"/>
<keyword evidence="4" id="KW-0175">Coiled coil</keyword>
<dbReference type="PROSITE" id="PS51257">
    <property type="entry name" value="PROKAR_LIPOPROTEIN"/>
    <property type="match status" value="1"/>
</dbReference>
<dbReference type="RefSeq" id="WP_049990596.1">
    <property type="nucleotide sequence ID" value="NZ_FOIS01000002.1"/>
</dbReference>
<protein>
    <submittedName>
        <fullName evidence="6">Zinc transport system substrate-binding protein</fullName>
    </submittedName>
</protein>
<proteinExistence type="inferred from homology"/>
<dbReference type="GO" id="GO:0030001">
    <property type="term" value="P:metal ion transport"/>
    <property type="evidence" value="ECO:0007669"/>
    <property type="project" value="InterPro"/>
</dbReference>
<dbReference type="Pfam" id="PF01297">
    <property type="entry name" value="ZnuA"/>
    <property type="match status" value="1"/>
</dbReference>
<evidence type="ECO:0000256" key="2">
    <source>
        <dbReference type="ARBA" id="ARBA00022448"/>
    </source>
</evidence>
<dbReference type="GO" id="GO:0046872">
    <property type="term" value="F:metal ion binding"/>
    <property type="evidence" value="ECO:0007669"/>
    <property type="project" value="InterPro"/>
</dbReference>
<reference evidence="7" key="1">
    <citation type="submission" date="2016-10" db="EMBL/GenBank/DDBJ databases">
        <authorList>
            <person name="Varghese N."/>
        </authorList>
    </citation>
    <scope>NUCLEOTIDE SEQUENCE [LARGE SCALE GENOMIC DNA]</scope>
    <source>
        <strain evidence="7">CGMCC 1.12284</strain>
    </source>
</reference>
<evidence type="ECO:0000256" key="4">
    <source>
        <dbReference type="SAM" id="Coils"/>
    </source>
</evidence>
<dbReference type="InterPro" id="IPR050492">
    <property type="entry name" value="Bact_metal-bind_prot9"/>
</dbReference>
<dbReference type="EMBL" id="FOIS01000002">
    <property type="protein sequence ID" value="SEV94501.1"/>
    <property type="molecule type" value="Genomic_DNA"/>
</dbReference>
<dbReference type="Proteomes" id="UP000183275">
    <property type="component" value="Unassembled WGS sequence"/>
</dbReference>
<sequence length="357" mass="38843">MNLTRRALVKGGAGAVAAGTLAGCLDDVGTANAELDAGYAAFFTLRDWTQQVSGDAIDFEDPVGTGEAGHGWQPSGDLTRDIADAGAFVYLDTPEFSWAQDVAATLEADYDTVAVIDGLADLDADDLLDWEHEVDAGDHDHDHDAENESHEEHDHDDHDHGDEDGHDDHDHDPSSIDPHVWLDPVLAQDIVDTIATGLADADPDNAETYEDNADAYIEELDALDQTFEELIDAADRRVAVFAGHDSFTYLQERYGFEIHTPTGVSPQEQPSQSAISETIDLIDEEGIDTILYGPFEAPDGAYPQLVETILDDSQATDAKALTHLSGTLAEWEDEEWGYRKQMEEINLPALREAVGAQ</sequence>
<dbReference type="SUPFAM" id="SSF53807">
    <property type="entry name" value="Helical backbone' metal receptor"/>
    <property type="match status" value="1"/>
</dbReference>
<name>A0A1I0N124_9EURY</name>
<organism evidence="6 7">
    <name type="scientific">Natrinema salifodinae</name>
    <dbReference type="NCBI Taxonomy" id="1202768"/>
    <lineage>
        <taxon>Archaea</taxon>
        <taxon>Methanobacteriati</taxon>
        <taxon>Methanobacteriota</taxon>
        <taxon>Stenosarchaea group</taxon>
        <taxon>Halobacteria</taxon>
        <taxon>Halobacteriales</taxon>
        <taxon>Natrialbaceae</taxon>
        <taxon>Natrinema</taxon>
    </lineage>
</organism>
<dbReference type="eggNOG" id="arCOG01005">
    <property type="taxonomic scope" value="Archaea"/>
</dbReference>
<accession>A0A1I0N124</accession>
<feature type="compositionally biased region" description="Basic and acidic residues" evidence="5">
    <location>
        <begin position="136"/>
        <end position="174"/>
    </location>
</feature>
<keyword evidence="3" id="KW-0732">Signal</keyword>
<dbReference type="PANTHER" id="PTHR42953:SF3">
    <property type="entry name" value="HIGH-AFFINITY ZINC UPTAKE SYSTEM PROTEIN ZNUA"/>
    <property type="match status" value="1"/>
</dbReference>
<evidence type="ECO:0000313" key="7">
    <source>
        <dbReference type="Proteomes" id="UP000183275"/>
    </source>
</evidence>
<dbReference type="Gene3D" id="3.40.50.1980">
    <property type="entry name" value="Nitrogenase molybdenum iron protein domain"/>
    <property type="match status" value="2"/>
</dbReference>
<evidence type="ECO:0000256" key="1">
    <source>
        <dbReference type="ARBA" id="ARBA00011028"/>
    </source>
</evidence>
<dbReference type="InterPro" id="IPR006127">
    <property type="entry name" value="ZnuA-like"/>
</dbReference>
<feature type="region of interest" description="Disordered" evidence="5">
    <location>
        <begin position="136"/>
        <end position="179"/>
    </location>
</feature>
<evidence type="ECO:0000256" key="5">
    <source>
        <dbReference type="SAM" id="MobiDB-lite"/>
    </source>
</evidence>
<evidence type="ECO:0000256" key="3">
    <source>
        <dbReference type="ARBA" id="ARBA00022729"/>
    </source>
</evidence>
<dbReference type="InterPro" id="IPR006311">
    <property type="entry name" value="TAT_signal"/>
</dbReference>
<feature type="coiled-coil region" evidence="4">
    <location>
        <begin position="206"/>
        <end position="233"/>
    </location>
</feature>